<keyword evidence="5 7" id="KW-0472">Membrane</keyword>
<dbReference type="PANTHER" id="PTHR30386:SF26">
    <property type="entry name" value="TRANSPORT PROTEIN COMB"/>
    <property type="match status" value="1"/>
</dbReference>
<dbReference type="InterPro" id="IPR058636">
    <property type="entry name" value="Beta-barrel_YknX"/>
</dbReference>
<evidence type="ECO:0000256" key="5">
    <source>
        <dbReference type="ARBA" id="ARBA00023136"/>
    </source>
</evidence>
<proteinExistence type="inferred from homology"/>
<comment type="subcellular location">
    <subcellularLocation>
        <location evidence="1">Membrane</location>
        <topology evidence="1">Single-pass membrane protein</topology>
    </subcellularLocation>
</comment>
<evidence type="ECO:0000259" key="8">
    <source>
        <dbReference type="Pfam" id="PF25990"/>
    </source>
</evidence>
<name>A0ABU2N962_9PSEU</name>
<dbReference type="Pfam" id="PF25990">
    <property type="entry name" value="Beta-barrel_YknX"/>
    <property type="match status" value="1"/>
</dbReference>
<dbReference type="InterPro" id="IPR050739">
    <property type="entry name" value="MFP"/>
</dbReference>
<protein>
    <submittedName>
        <fullName evidence="9">Efflux RND transporter periplasmic adaptor subunit</fullName>
    </submittedName>
</protein>
<keyword evidence="10" id="KW-1185">Reference proteome</keyword>
<comment type="similarity">
    <text evidence="2">Belongs to the membrane fusion protein (MFP) (TC 8.A.1) family.</text>
</comment>
<evidence type="ECO:0000256" key="3">
    <source>
        <dbReference type="ARBA" id="ARBA00022692"/>
    </source>
</evidence>
<keyword evidence="4 7" id="KW-1133">Transmembrane helix</keyword>
<reference evidence="10" key="1">
    <citation type="submission" date="2023-07" db="EMBL/GenBank/DDBJ databases">
        <title>30 novel species of actinomycetes from the DSMZ collection.</title>
        <authorList>
            <person name="Nouioui I."/>
        </authorList>
    </citation>
    <scope>NUCLEOTIDE SEQUENCE [LARGE SCALE GENOMIC DNA]</scope>
    <source>
        <strain evidence="10">DSM 45834</strain>
    </source>
</reference>
<evidence type="ECO:0000256" key="6">
    <source>
        <dbReference type="SAM" id="MobiDB-lite"/>
    </source>
</evidence>
<evidence type="ECO:0000256" key="7">
    <source>
        <dbReference type="SAM" id="Phobius"/>
    </source>
</evidence>
<dbReference type="Gene3D" id="2.40.30.170">
    <property type="match status" value="1"/>
</dbReference>
<evidence type="ECO:0000256" key="1">
    <source>
        <dbReference type="ARBA" id="ARBA00004167"/>
    </source>
</evidence>
<sequence length="265" mass="27369">MSSPNDGPPSGGTATDPTGPRADGNGSDGAGSDGAAAPDKPAGRRGLKRSTRVALLIILVIALLAGGVFAASYFLDARNYVTTDNAQVDGDKIAVNAPSSGTLIDWRANQGAELTADQVVGRIKVNGGFVQPQQSIRAPADATVAVDNGVEGAFVTAGTQLALAYDFSKVYVTARVDETDIDAVTIGQRVDFTVDAYPGNEFHGVVREIQGGAAGVFSLFPQSNSSGTFQKVTQVIPVKVSIDDLQGLNLVPGMNVTVKIHKNNN</sequence>
<evidence type="ECO:0000256" key="4">
    <source>
        <dbReference type="ARBA" id="ARBA00022989"/>
    </source>
</evidence>
<evidence type="ECO:0000313" key="10">
    <source>
        <dbReference type="Proteomes" id="UP001183202"/>
    </source>
</evidence>
<organism evidence="9 10">
    <name type="scientific">Pseudonocardia charpentierae</name>
    <dbReference type="NCBI Taxonomy" id="3075545"/>
    <lineage>
        <taxon>Bacteria</taxon>
        <taxon>Bacillati</taxon>
        <taxon>Actinomycetota</taxon>
        <taxon>Actinomycetes</taxon>
        <taxon>Pseudonocardiales</taxon>
        <taxon>Pseudonocardiaceae</taxon>
        <taxon>Pseudonocardia</taxon>
    </lineage>
</organism>
<feature type="region of interest" description="Disordered" evidence="6">
    <location>
        <begin position="1"/>
        <end position="45"/>
    </location>
</feature>
<dbReference type="EMBL" id="JAVREJ010000007">
    <property type="protein sequence ID" value="MDT0350419.1"/>
    <property type="molecule type" value="Genomic_DNA"/>
</dbReference>
<dbReference type="InterPro" id="IPR011053">
    <property type="entry name" value="Single_hybrid_motif"/>
</dbReference>
<dbReference type="Proteomes" id="UP001183202">
    <property type="component" value="Unassembled WGS sequence"/>
</dbReference>
<accession>A0ABU2N962</accession>
<comment type="caution">
    <text evidence="9">The sequence shown here is derived from an EMBL/GenBank/DDBJ whole genome shotgun (WGS) entry which is preliminary data.</text>
</comment>
<feature type="transmembrane region" description="Helical" evidence="7">
    <location>
        <begin position="53"/>
        <end position="75"/>
    </location>
</feature>
<dbReference type="PANTHER" id="PTHR30386">
    <property type="entry name" value="MEMBRANE FUSION SUBUNIT OF EMRAB-TOLC MULTIDRUG EFFLUX PUMP"/>
    <property type="match status" value="1"/>
</dbReference>
<keyword evidence="3 7" id="KW-0812">Transmembrane</keyword>
<feature type="domain" description="YknX-like beta-barrel" evidence="8">
    <location>
        <begin position="172"/>
        <end position="260"/>
    </location>
</feature>
<gene>
    <name evidence="9" type="ORF">RM445_12875</name>
</gene>
<evidence type="ECO:0000313" key="9">
    <source>
        <dbReference type="EMBL" id="MDT0350419.1"/>
    </source>
</evidence>
<dbReference type="SUPFAM" id="SSF51230">
    <property type="entry name" value="Single hybrid motif"/>
    <property type="match status" value="1"/>
</dbReference>
<evidence type="ECO:0000256" key="2">
    <source>
        <dbReference type="ARBA" id="ARBA00009477"/>
    </source>
</evidence>
<dbReference type="RefSeq" id="WP_311556453.1">
    <property type="nucleotide sequence ID" value="NZ_JAVREJ010000007.1"/>
</dbReference>